<protein>
    <recommendedName>
        <fullName evidence="3">Glycosyltransferase family 2 protein</fullName>
    </recommendedName>
</protein>
<dbReference type="InterPro" id="IPR029044">
    <property type="entry name" value="Nucleotide-diphossugar_trans"/>
</dbReference>
<dbReference type="SUPFAM" id="SSF53448">
    <property type="entry name" value="Nucleotide-diphospho-sugar transferases"/>
    <property type="match status" value="1"/>
</dbReference>
<dbReference type="Proteomes" id="UP001595583">
    <property type="component" value="Unassembled WGS sequence"/>
</dbReference>
<evidence type="ECO:0000313" key="1">
    <source>
        <dbReference type="EMBL" id="MFC3206401.1"/>
    </source>
</evidence>
<sequence length="250" mass="28324">MASKHGLPKPLIVSLTSYRDRFDTLALTLKSILFQTVRPDTTILWVSHKDYPLVPESVLELRRYGLEVAACTDMRAYTKIIPTLRNYKDCFVITVDDDIYYRADCIEKLVAAYDPAKKQVICRRAHRVVTAEDGGPAPYSDWTSEIKGPEVSAAVFPTGVLGVLYPPNAFHEDVCDASLFSTLSPSADDIWLYWMWRMKNHVGRKLRGKLRILEWPGTQATSLYSENVVGRANDRCIQNMIDRYGFPLAG</sequence>
<gene>
    <name evidence="1" type="ORF">ACFOHJ_09290</name>
</gene>
<comment type="caution">
    <text evidence="1">The sequence shown here is derived from an EMBL/GenBank/DDBJ whole genome shotgun (WGS) entry which is preliminary data.</text>
</comment>
<dbReference type="EMBL" id="JBHRTK010000010">
    <property type="protein sequence ID" value="MFC3206401.1"/>
    <property type="molecule type" value="Genomic_DNA"/>
</dbReference>
<evidence type="ECO:0008006" key="3">
    <source>
        <dbReference type="Google" id="ProtNLM"/>
    </source>
</evidence>
<keyword evidence="2" id="KW-1185">Reference proteome</keyword>
<evidence type="ECO:0000313" key="2">
    <source>
        <dbReference type="Proteomes" id="UP001595583"/>
    </source>
</evidence>
<organism evidence="1 2">
    <name type="scientific">Aquamicrobium soli</name>
    <dbReference type="NCBI Taxonomy" id="1811518"/>
    <lineage>
        <taxon>Bacteria</taxon>
        <taxon>Pseudomonadati</taxon>
        <taxon>Pseudomonadota</taxon>
        <taxon>Alphaproteobacteria</taxon>
        <taxon>Hyphomicrobiales</taxon>
        <taxon>Phyllobacteriaceae</taxon>
        <taxon>Aquamicrobium</taxon>
    </lineage>
</organism>
<dbReference type="RefSeq" id="WP_378220212.1">
    <property type="nucleotide sequence ID" value="NZ_JBHRTK010000010.1"/>
</dbReference>
<reference evidence="2" key="1">
    <citation type="journal article" date="2019" name="Int. J. Syst. Evol. Microbiol.">
        <title>The Global Catalogue of Microorganisms (GCM) 10K type strain sequencing project: providing services to taxonomists for standard genome sequencing and annotation.</title>
        <authorList>
            <consortium name="The Broad Institute Genomics Platform"/>
            <consortium name="The Broad Institute Genome Sequencing Center for Infectious Disease"/>
            <person name="Wu L."/>
            <person name="Ma J."/>
        </authorList>
    </citation>
    <scope>NUCLEOTIDE SEQUENCE [LARGE SCALE GENOMIC DNA]</scope>
    <source>
        <strain evidence="2">KCTC 52165</strain>
    </source>
</reference>
<accession>A0ABV7K9E8</accession>
<proteinExistence type="predicted"/>
<name>A0ABV7K9E8_9HYPH</name>